<keyword evidence="14" id="KW-0966">Cell projection</keyword>
<protein>
    <recommendedName>
        <fullName evidence="9">Flagellar M-ring protein</fullName>
    </recommendedName>
</protein>
<proteinExistence type="inferred from homology"/>
<comment type="similarity">
    <text evidence="3 9">Belongs to the FliF family.</text>
</comment>
<feature type="compositionally biased region" description="Low complexity" evidence="10">
    <location>
        <begin position="465"/>
        <end position="497"/>
    </location>
</feature>
<evidence type="ECO:0000256" key="7">
    <source>
        <dbReference type="ARBA" id="ARBA00023136"/>
    </source>
</evidence>
<name>A0ABN4XI78_9RHOB</name>
<feature type="region of interest" description="Disordered" evidence="10">
    <location>
        <begin position="274"/>
        <end position="333"/>
    </location>
</feature>
<dbReference type="InterPro" id="IPR006182">
    <property type="entry name" value="FliF_N_dom"/>
</dbReference>
<reference evidence="14 15" key="1">
    <citation type="submission" date="2017-01" db="EMBL/GenBank/DDBJ databases">
        <title>The complete genome sequence of a sulfur-oxidizing marine bacterium Thioclava sp. 25B10_4T.</title>
        <authorList>
            <person name="Liu Y."/>
            <person name="Lai Q."/>
            <person name="Shao Z."/>
        </authorList>
    </citation>
    <scope>NUCLEOTIDE SEQUENCE [LARGE SCALE GENOMIC DNA]</scope>
    <source>
        <strain evidence="14 15">25B10_4</strain>
    </source>
</reference>
<feature type="region of interest" description="Disordered" evidence="10">
    <location>
        <begin position="462"/>
        <end position="518"/>
    </location>
</feature>
<evidence type="ECO:0000256" key="10">
    <source>
        <dbReference type="SAM" id="MobiDB-lite"/>
    </source>
</evidence>
<keyword evidence="6 11" id="KW-1133">Transmembrane helix</keyword>
<evidence type="ECO:0000259" key="12">
    <source>
        <dbReference type="Pfam" id="PF01514"/>
    </source>
</evidence>
<dbReference type="InterPro" id="IPR043427">
    <property type="entry name" value="YscJ/FliF"/>
</dbReference>
<gene>
    <name evidence="14" type="ORF">BMG03_03350</name>
</gene>
<dbReference type="PRINTS" id="PR01009">
    <property type="entry name" value="FLGMRINGFLIF"/>
</dbReference>
<dbReference type="PIRSF" id="PIRSF004862">
    <property type="entry name" value="FliF"/>
    <property type="match status" value="1"/>
</dbReference>
<evidence type="ECO:0000256" key="3">
    <source>
        <dbReference type="ARBA" id="ARBA00007971"/>
    </source>
</evidence>
<dbReference type="NCBIfam" id="TIGR00206">
    <property type="entry name" value="fliF"/>
    <property type="match status" value="1"/>
</dbReference>
<evidence type="ECO:0000256" key="4">
    <source>
        <dbReference type="ARBA" id="ARBA00022475"/>
    </source>
</evidence>
<dbReference type="Proteomes" id="UP000185622">
    <property type="component" value="Chromosome"/>
</dbReference>
<dbReference type="InterPro" id="IPR045851">
    <property type="entry name" value="AMP-bd_C_sf"/>
</dbReference>
<evidence type="ECO:0000256" key="9">
    <source>
        <dbReference type="PIRNR" id="PIRNR004862"/>
    </source>
</evidence>
<keyword evidence="14" id="KW-0282">Flagellum</keyword>
<dbReference type="Pfam" id="PF01514">
    <property type="entry name" value="YscJ_FliF"/>
    <property type="match status" value="1"/>
</dbReference>
<accession>A0ABN4XI78</accession>
<keyword evidence="4" id="KW-1003">Cell membrane</keyword>
<dbReference type="Pfam" id="PF08345">
    <property type="entry name" value="YscJ_FliF_C"/>
    <property type="match status" value="1"/>
</dbReference>
<evidence type="ECO:0000256" key="6">
    <source>
        <dbReference type="ARBA" id="ARBA00022989"/>
    </source>
</evidence>
<feature type="domain" description="Flagellar M-ring N-terminal" evidence="12">
    <location>
        <begin position="38"/>
        <end position="211"/>
    </location>
</feature>
<feature type="transmembrane region" description="Helical" evidence="11">
    <location>
        <begin position="16"/>
        <end position="37"/>
    </location>
</feature>
<dbReference type="EMBL" id="CP019437">
    <property type="protein sequence ID" value="AQS49694.1"/>
    <property type="molecule type" value="Genomic_DNA"/>
</dbReference>
<evidence type="ECO:0000313" key="14">
    <source>
        <dbReference type="EMBL" id="AQS49694.1"/>
    </source>
</evidence>
<organism evidence="14 15">
    <name type="scientific">Thioclava nitratireducens</name>
    <dbReference type="NCBI Taxonomy" id="1915078"/>
    <lineage>
        <taxon>Bacteria</taxon>
        <taxon>Pseudomonadati</taxon>
        <taxon>Pseudomonadota</taxon>
        <taxon>Alphaproteobacteria</taxon>
        <taxon>Rhodobacterales</taxon>
        <taxon>Paracoccaceae</taxon>
        <taxon>Thioclava</taxon>
    </lineage>
</organism>
<keyword evidence="14" id="KW-0969">Cilium</keyword>
<evidence type="ECO:0000256" key="8">
    <source>
        <dbReference type="ARBA" id="ARBA00023143"/>
    </source>
</evidence>
<evidence type="ECO:0000256" key="2">
    <source>
        <dbReference type="ARBA" id="ARBA00004651"/>
    </source>
</evidence>
<feature type="transmembrane region" description="Helical" evidence="11">
    <location>
        <begin position="432"/>
        <end position="454"/>
    </location>
</feature>
<comment type="subcellular location">
    <subcellularLocation>
        <location evidence="1 9">Bacterial flagellum basal body</location>
    </subcellularLocation>
    <subcellularLocation>
        <location evidence="2">Cell membrane</location>
        <topology evidence="2">Multi-pass membrane protein</topology>
    </subcellularLocation>
</comment>
<dbReference type="Gene3D" id="3.30.300.30">
    <property type="match status" value="1"/>
</dbReference>
<dbReference type="PANTHER" id="PTHR30046:SF0">
    <property type="entry name" value="FLAGELLAR M-RING PROTEIN"/>
    <property type="match status" value="1"/>
</dbReference>
<keyword evidence="15" id="KW-1185">Reference proteome</keyword>
<keyword evidence="8 9" id="KW-0975">Bacterial flagellum</keyword>
<dbReference type="PANTHER" id="PTHR30046">
    <property type="entry name" value="FLAGELLAR M-RING PROTEIN"/>
    <property type="match status" value="1"/>
</dbReference>
<comment type="function">
    <text evidence="9">The M ring may be actively involved in energy transduction.</text>
</comment>
<evidence type="ECO:0000313" key="15">
    <source>
        <dbReference type="Proteomes" id="UP000185622"/>
    </source>
</evidence>
<sequence length="567" mass="60317">MQQFLRNLQSLGRRKLLMLGAVGVVSVFALVFGLSVVTAPNYKLLYSQLSPSSAAGIVDALEQAGFKTQLSADGSAVSVPEGDMARARMALAEKNLPVDGEPGWELFDNASGFGMNTFMQHVNRLRAMEGELARSIQTIDGVRSARVHLVLPEREAFSRTSPDPSASVIVRAASTRGISRKEALAIRNLIAAAVPNLDGNRVTVLSASGETILAENSDAAGQATLQSNKAATEDRMARSIEQILTARVGAGNARVQVNVDLSNQREVVVQQSFNPDQQVVRSTQNNAEQQKGVQNGDAGVNTGNNIPGALGGPGASSTTDSRSKNGESVQYEIGNTRRETTTEAGAVKRVSVAVLVNGIYNVQDDGSLKYEQRSPEEIARLTALVKSAIGYDQNRGDTVSVDSLRFIDYSMEVGGPVGPTLMQRLSDNIVSILRWVFALLIVVAVLVFGLRPLLNRADRERPRLSEAPGAGALAAPEGEAEAAAPAGNNLPAAPASAVAPRTQEAAEPAAPVQRAERYDPARDEELVTNFAISGAILKRKVSAIQKIAEEEPQEALKVLRGWLLNEA</sequence>
<feature type="compositionally biased region" description="Polar residues" evidence="10">
    <location>
        <begin position="274"/>
        <end position="293"/>
    </location>
</feature>
<dbReference type="InterPro" id="IPR000067">
    <property type="entry name" value="FlgMring_FliF"/>
</dbReference>
<evidence type="ECO:0000256" key="11">
    <source>
        <dbReference type="SAM" id="Phobius"/>
    </source>
</evidence>
<keyword evidence="7 11" id="KW-0472">Membrane</keyword>
<evidence type="ECO:0000256" key="1">
    <source>
        <dbReference type="ARBA" id="ARBA00004117"/>
    </source>
</evidence>
<evidence type="ECO:0000259" key="13">
    <source>
        <dbReference type="Pfam" id="PF08345"/>
    </source>
</evidence>
<dbReference type="InterPro" id="IPR013556">
    <property type="entry name" value="Flag_M-ring_C"/>
</dbReference>
<keyword evidence="5 11" id="KW-0812">Transmembrane</keyword>
<feature type="domain" description="Flagellar M-ring C-terminal" evidence="13">
    <location>
        <begin position="244"/>
        <end position="406"/>
    </location>
</feature>
<evidence type="ECO:0000256" key="5">
    <source>
        <dbReference type="ARBA" id="ARBA00022692"/>
    </source>
</evidence>